<feature type="non-terminal residue" evidence="2">
    <location>
        <position position="24"/>
    </location>
</feature>
<accession>A0A0F9GKN2</accession>
<protein>
    <submittedName>
        <fullName evidence="2">Uncharacterized protein</fullName>
    </submittedName>
</protein>
<dbReference type="AlphaFoldDB" id="A0A0F9GKN2"/>
<evidence type="ECO:0000256" key="1">
    <source>
        <dbReference type="SAM" id="MobiDB-lite"/>
    </source>
</evidence>
<proteinExistence type="predicted"/>
<feature type="region of interest" description="Disordered" evidence="1">
    <location>
        <begin position="1"/>
        <end position="24"/>
    </location>
</feature>
<gene>
    <name evidence="2" type="ORF">LCGC14_2109760</name>
</gene>
<reference evidence="2" key="1">
    <citation type="journal article" date="2015" name="Nature">
        <title>Complex archaea that bridge the gap between prokaryotes and eukaryotes.</title>
        <authorList>
            <person name="Spang A."/>
            <person name="Saw J.H."/>
            <person name="Jorgensen S.L."/>
            <person name="Zaremba-Niedzwiedzka K."/>
            <person name="Martijn J."/>
            <person name="Lind A.E."/>
            <person name="van Eijk R."/>
            <person name="Schleper C."/>
            <person name="Guy L."/>
            <person name="Ettema T.J."/>
        </authorList>
    </citation>
    <scope>NUCLEOTIDE SEQUENCE</scope>
</reference>
<comment type="caution">
    <text evidence="2">The sequence shown here is derived from an EMBL/GenBank/DDBJ whole genome shotgun (WGS) entry which is preliminary data.</text>
</comment>
<evidence type="ECO:0000313" key="2">
    <source>
        <dbReference type="EMBL" id="KKL69955.1"/>
    </source>
</evidence>
<name>A0A0F9GKN2_9ZZZZ</name>
<organism evidence="2">
    <name type="scientific">marine sediment metagenome</name>
    <dbReference type="NCBI Taxonomy" id="412755"/>
    <lineage>
        <taxon>unclassified sequences</taxon>
        <taxon>metagenomes</taxon>
        <taxon>ecological metagenomes</taxon>
    </lineage>
</organism>
<sequence length="24" mass="2861">MADKESSKPKVKKEIDQNKYDDYT</sequence>
<dbReference type="EMBL" id="LAZR01026043">
    <property type="protein sequence ID" value="KKL69955.1"/>
    <property type="molecule type" value="Genomic_DNA"/>
</dbReference>